<protein>
    <recommendedName>
        <fullName evidence="3">Phosphoglycerate mutase-like protein</fullName>
    </recommendedName>
</protein>
<evidence type="ECO:0000313" key="1">
    <source>
        <dbReference type="EMBL" id="GMI26818.1"/>
    </source>
</evidence>
<evidence type="ECO:0000313" key="2">
    <source>
        <dbReference type="Proteomes" id="UP001165060"/>
    </source>
</evidence>
<dbReference type="PANTHER" id="PTHR48100:SF1">
    <property type="entry name" value="HISTIDINE PHOSPHATASE FAMILY PROTEIN-RELATED"/>
    <property type="match status" value="1"/>
</dbReference>
<dbReference type="EMBL" id="BRYB01001483">
    <property type="protein sequence ID" value="GMI26818.1"/>
    <property type="molecule type" value="Genomic_DNA"/>
</dbReference>
<gene>
    <name evidence="1" type="ORF">TeGR_g13208</name>
</gene>
<evidence type="ECO:0008006" key="3">
    <source>
        <dbReference type="Google" id="ProtNLM"/>
    </source>
</evidence>
<dbReference type="Gene3D" id="3.40.50.1240">
    <property type="entry name" value="Phosphoglycerate mutase-like"/>
    <property type="match status" value="1"/>
</dbReference>
<comment type="caution">
    <text evidence="1">The sequence shown here is derived from an EMBL/GenBank/DDBJ whole genome shotgun (WGS) entry which is preliminary data.</text>
</comment>
<dbReference type="InterPro" id="IPR029033">
    <property type="entry name" value="His_PPase_superfam"/>
</dbReference>
<reference evidence="1 2" key="1">
    <citation type="journal article" date="2023" name="Commun. Biol.">
        <title>Genome analysis of Parmales, the sister group of diatoms, reveals the evolutionary specialization of diatoms from phago-mixotrophs to photoautotrophs.</title>
        <authorList>
            <person name="Ban H."/>
            <person name="Sato S."/>
            <person name="Yoshikawa S."/>
            <person name="Yamada K."/>
            <person name="Nakamura Y."/>
            <person name="Ichinomiya M."/>
            <person name="Sato N."/>
            <person name="Blanc-Mathieu R."/>
            <person name="Endo H."/>
            <person name="Kuwata A."/>
            <person name="Ogata H."/>
        </authorList>
    </citation>
    <scope>NUCLEOTIDE SEQUENCE [LARGE SCALE GENOMIC DNA]</scope>
</reference>
<dbReference type="SMART" id="SM00855">
    <property type="entry name" value="PGAM"/>
    <property type="match status" value="1"/>
</dbReference>
<dbReference type="PANTHER" id="PTHR48100">
    <property type="entry name" value="BROAD-SPECIFICITY PHOSPHATASE YOR283W-RELATED"/>
    <property type="match status" value="1"/>
</dbReference>
<dbReference type="SUPFAM" id="SSF53254">
    <property type="entry name" value="Phosphoglycerate mutase-like"/>
    <property type="match status" value="1"/>
</dbReference>
<keyword evidence="2" id="KW-1185">Reference proteome</keyword>
<dbReference type="Proteomes" id="UP001165060">
    <property type="component" value="Unassembled WGS sequence"/>
</dbReference>
<dbReference type="CDD" id="cd07067">
    <property type="entry name" value="HP_PGM_like"/>
    <property type="match status" value="1"/>
</dbReference>
<name>A0ABQ6MJ47_9STRA</name>
<proteinExistence type="predicted"/>
<dbReference type="Pfam" id="PF00300">
    <property type="entry name" value="His_Phos_1"/>
    <property type="match status" value="1"/>
</dbReference>
<sequence>MPPPPPKTVTMIRHGRSLANEYLSSLDWGAPGFQDASHLRDSPLSPFGVKQAEALSDRLRAAFPDPPSTAVLVSPLTRTLSTMELALAGGAFPGAARVATPELAERVYMSADLGTPASELRGRHPGVEFGGEEEWWWRPGEGYEEWRPSGGGQRYACEGEVEGDFLERMGRLVERIGEREEEHVVLVSSWGVLRELTGRDDIGNCEVIGNVPFEEIRERVMRKR</sequence>
<dbReference type="InterPro" id="IPR050275">
    <property type="entry name" value="PGM_Phosphatase"/>
</dbReference>
<dbReference type="InterPro" id="IPR013078">
    <property type="entry name" value="His_Pase_superF_clade-1"/>
</dbReference>
<accession>A0ABQ6MJ47</accession>
<organism evidence="1 2">
    <name type="scientific">Tetraparma gracilis</name>
    <dbReference type="NCBI Taxonomy" id="2962635"/>
    <lineage>
        <taxon>Eukaryota</taxon>
        <taxon>Sar</taxon>
        <taxon>Stramenopiles</taxon>
        <taxon>Ochrophyta</taxon>
        <taxon>Bolidophyceae</taxon>
        <taxon>Parmales</taxon>
        <taxon>Triparmaceae</taxon>
        <taxon>Tetraparma</taxon>
    </lineage>
</organism>